<evidence type="ECO:0000259" key="1">
    <source>
        <dbReference type="Pfam" id="PF25954"/>
    </source>
</evidence>
<reference evidence="2" key="2">
    <citation type="journal article" date="2014" name="ISME J.">
        <title>Microbial stratification in low pH oxic and suboxic macroscopic growths along an acid mine drainage.</title>
        <authorList>
            <person name="Mendez-Garcia C."/>
            <person name="Mesa V."/>
            <person name="Sprenger R.R."/>
            <person name="Richter M."/>
            <person name="Diez M.S."/>
            <person name="Solano J."/>
            <person name="Bargiela R."/>
            <person name="Golyshina O.V."/>
            <person name="Manteca A."/>
            <person name="Ramos J.L."/>
            <person name="Gallego J.R."/>
            <person name="Llorente I."/>
            <person name="Martins Dos Santos V.A."/>
            <person name="Jensen O.N."/>
            <person name="Pelaez A.I."/>
            <person name="Sanchez J."/>
            <person name="Ferrer M."/>
        </authorList>
    </citation>
    <scope>NUCLEOTIDE SEQUENCE</scope>
</reference>
<feature type="domain" description="CusB-like beta-barrel" evidence="1">
    <location>
        <begin position="3"/>
        <end position="65"/>
    </location>
</feature>
<feature type="non-terminal residue" evidence="2">
    <location>
        <position position="76"/>
    </location>
</feature>
<protein>
    <submittedName>
        <fullName evidence="2">Acriflavin resistance protein</fullName>
    </submittedName>
</protein>
<gene>
    <name evidence="2" type="ORF">B1B_08419</name>
</gene>
<evidence type="ECO:0000313" key="2">
    <source>
        <dbReference type="EMBL" id="EQD58848.1"/>
    </source>
</evidence>
<dbReference type="AlphaFoldDB" id="T1AQM6"/>
<proteinExistence type="predicted"/>
<dbReference type="Gene3D" id="2.40.30.170">
    <property type="match status" value="1"/>
</dbReference>
<dbReference type="EMBL" id="AUZY01005488">
    <property type="protein sequence ID" value="EQD58848.1"/>
    <property type="molecule type" value="Genomic_DNA"/>
</dbReference>
<organism evidence="2">
    <name type="scientific">mine drainage metagenome</name>
    <dbReference type="NCBI Taxonomy" id="410659"/>
    <lineage>
        <taxon>unclassified sequences</taxon>
        <taxon>metagenomes</taxon>
        <taxon>ecological metagenomes</taxon>
    </lineage>
</organism>
<reference evidence="2" key="1">
    <citation type="submission" date="2013-08" db="EMBL/GenBank/DDBJ databases">
        <authorList>
            <person name="Mendez C."/>
            <person name="Richter M."/>
            <person name="Ferrer M."/>
            <person name="Sanchez J."/>
        </authorList>
    </citation>
    <scope>NUCLEOTIDE SEQUENCE</scope>
</reference>
<dbReference type="Pfam" id="PF25954">
    <property type="entry name" value="Beta-barrel_RND_2"/>
    <property type="match status" value="1"/>
</dbReference>
<sequence length="76" mass="8464">YIDRVHPGQPAVAVLDAYPRWKIPAHVIAIVPTADKSKATVRVRVALESKDPRILPEMGVRVSFLQRAPPRRATTL</sequence>
<accession>T1AQM6</accession>
<name>T1AQM6_9ZZZZ</name>
<feature type="non-terminal residue" evidence="2">
    <location>
        <position position="1"/>
    </location>
</feature>
<dbReference type="InterPro" id="IPR058792">
    <property type="entry name" value="Beta-barrel_RND_2"/>
</dbReference>
<comment type="caution">
    <text evidence="2">The sequence shown here is derived from an EMBL/GenBank/DDBJ whole genome shotgun (WGS) entry which is preliminary data.</text>
</comment>